<dbReference type="SFLD" id="SFLDG01066">
    <property type="entry name" value="organic_radical-activating_enz"/>
    <property type="match status" value="1"/>
</dbReference>
<reference evidence="14" key="1">
    <citation type="journal article" date="2019" name="Int. J. Syst. Evol. Microbiol.">
        <title>The Global Catalogue of Microorganisms (GCM) 10K type strain sequencing project: providing services to taxonomists for standard genome sequencing and annotation.</title>
        <authorList>
            <consortium name="The Broad Institute Genomics Platform"/>
            <consortium name="The Broad Institute Genome Sequencing Center for Infectious Disease"/>
            <person name="Wu L."/>
            <person name="Ma J."/>
        </authorList>
    </citation>
    <scope>NUCLEOTIDE SEQUENCE [LARGE SCALE GENOMIC DNA]</scope>
    <source>
        <strain evidence="14">JCM 1405</strain>
    </source>
</reference>
<dbReference type="InterPro" id="IPR012837">
    <property type="entry name" value="NrdG"/>
</dbReference>
<comment type="similarity">
    <text evidence="3 12">Belongs to the organic radical-activating enzymes family.</text>
</comment>
<dbReference type="Pfam" id="PF13353">
    <property type="entry name" value="Fer4_12"/>
    <property type="match status" value="1"/>
</dbReference>
<evidence type="ECO:0000256" key="11">
    <source>
        <dbReference type="ARBA" id="ARBA00047365"/>
    </source>
</evidence>
<keyword evidence="7" id="KW-0479">Metal-binding</keyword>
<dbReference type="InterPro" id="IPR034457">
    <property type="entry name" value="Organic_radical-activating"/>
</dbReference>
<evidence type="ECO:0000256" key="6">
    <source>
        <dbReference type="ARBA" id="ARBA00022691"/>
    </source>
</evidence>
<dbReference type="SFLD" id="SFLDF00299">
    <property type="entry name" value="anaerobic_ribonucleoside-triph"/>
    <property type="match status" value="1"/>
</dbReference>
<dbReference type="EMBL" id="BAAACF010000003">
    <property type="protein sequence ID" value="GAA0728524.1"/>
    <property type="molecule type" value="Genomic_DNA"/>
</dbReference>
<dbReference type="PROSITE" id="PS01087">
    <property type="entry name" value="RADICAL_ACTIVATING"/>
    <property type="match status" value="1"/>
</dbReference>
<evidence type="ECO:0000256" key="1">
    <source>
        <dbReference type="ARBA" id="ARBA00001966"/>
    </source>
</evidence>
<sequence>MTKLQVAGFLDNSLSNGPGIRAVLFVAGCNHNCIGCHNKAMQDFGYGEEVPIVHILDRIKNNVPVIRGVTLSGGEPFEQAENLGKLARFIKNEGLDVWCYTGYTYEYIIDYLDKFKGWRDLLNNIDVLVDGKFEEDKASENLKYKGSSNQRIIDVKASILSQEVMLFENI</sequence>
<dbReference type="NCBIfam" id="TIGR02491">
    <property type="entry name" value="NrdG"/>
    <property type="match status" value="1"/>
</dbReference>
<name>A0ABP3UAE8_9CLOT</name>
<accession>A0ABP3UAE8</accession>
<keyword evidence="5" id="KW-0004">4Fe-4S</keyword>
<dbReference type="RefSeq" id="WP_343770550.1">
    <property type="nucleotide sequence ID" value="NZ_BAAACF010000003.1"/>
</dbReference>
<comment type="function">
    <text evidence="2 12">Activation of anaerobic ribonucleoside-triphosphate reductase under anaerobic conditions by generation of an organic free radical, using S-adenosylmethionine and reduced flavodoxin as cosubstrates to produce 5'-deoxy-adenosine.</text>
</comment>
<dbReference type="SFLD" id="SFLDG01063">
    <property type="entry name" value="activating_enzymes__group_1"/>
    <property type="match status" value="1"/>
</dbReference>
<evidence type="ECO:0000256" key="12">
    <source>
        <dbReference type="PIRNR" id="PIRNR000368"/>
    </source>
</evidence>
<dbReference type="CDD" id="cd01335">
    <property type="entry name" value="Radical_SAM"/>
    <property type="match status" value="1"/>
</dbReference>
<keyword evidence="9" id="KW-0408">Iron</keyword>
<dbReference type="EC" id="1.97.1.-" evidence="12"/>
<proteinExistence type="inferred from homology"/>
<dbReference type="PIRSF" id="PIRSF000368">
    <property type="entry name" value="NrdG"/>
    <property type="match status" value="1"/>
</dbReference>
<keyword evidence="8 12" id="KW-0560">Oxidoreductase</keyword>
<comment type="catalytic activity">
    <reaction evidence="11">
        <text>glycyl-[protein] + reduced [flavodoxin] + S-adenosyl-L-methionine = glycin-2-yl radical-[protein] + semiquinone [flavodoxin] + 5'-deoxyadenosine + L-methionine + H(+)</text>
        <dbReference type="Rhea" id="RHEA:61976"/>
        <dbReference type="Rhea" id="RHEA-COMP:10622"/>
        <dbReference type="Rhea" id="RHEA-COMP:14480"/>
        <dbReference type="Rhea" id="RHEA-COMP:15993"/>
        <dbReference type="Rhea" id="RHEA-COMP:15994"/>
        <dbReference type="ChEBI" id="CHEBI:15378"/>
        <dbReference type="ChEBI" id="CHEBI:17319"/>
        <dbReference type="ChEBI" id="CHEBI:29947"/>
        <dbReference type="ChEBI" id="CHEBI:32722"/>
        <dbReference type="ChEBI" id="CHEBI:57618"/>
        <dbReference type="ChEBI" id="CHEBI:57844"/>
        <dbReference type="ChEBI" id="CHEBI:59789"/>
        <dbReference type="ChEBI" id="CHEBI:140311"/>
    </reaction>
</comment>
<gene>
    <name evidence="13" type="primary">nrdG</name>
    <name evidence="13" type="ORF">GCM10008905_27510</name>
</gene>
<dbReference type="InterPro" id="IPR058240">
    <property type="entry name" value="rSAM_sf"/>
</dbReference>
<evidence type="ECO:0000313" key="14">
    <source>
        <dbReference type="Proteomes" id="UP001500339"/>
    </source>
</evidence>
<protein>
    <recommendedName>
        <fullName evidence="4 12">Anaerobic ribonucleoside-triphosphate reductase-activating protein</fullName>
        <ecNumber evidence="12">1.97.1.-</ecNumber>
    </recommendedName>
</protein>
<evidence type="ECO:0000256" key="9">
    <source>
        <dbReference type="ARBA" id="ARBA00023004"/>
    </source>
</evidence>
<dbReference type="InterPro" id="IPR007197">
    <property type="entry name" value="rSAM"/>
</dbReference>
<evidence type="ECO:0000256" key="4">
    <source>
        <dbReference type="ARBA" id="ARBA00014281"/>
    </source>
</evidence>
<dbReference type="SFLD" id="SFLDS00029">
    <property type="entry name" value="Radical_SAM"/>
    <property type="match status" value="1"/>
</dbReference>
<evidence type="ECO:0000256" key="7">
    <source>
        <dbReference type="ARBA" id="ARBA00022723"/>
    </source>
</evidence>
<evidence type="ECO:0000256" key="2">
    <source>
        <dbReference type="ARBA" id="ARBA00003852"/>
    </source>
</evidence>
<dbReference type="SUPFAM" id="SSF102114">
    <property type="entry name" value="Radical SAM enzymes"/>
    <property type="match status" value="1"/>
</dbReference>
<dbReference type="InterPro" id="IPR001989">
    <property type="entry name" value="Radical_activat_CS"/>
</dbReference>
<dbReference type="InterPro" id="IPR013785">
    <property type="entry name" value="Aldolase_TIM"/>
</dbReference>
<evidence type="ECO:0000256" key="8">
    <source>
        <dbReference type="ARBA" id="ARBA00023002"/>
    </source>
</evidence>
<evidence type="ECO:0000313" key="13">
    <source>
        <dbReference type="EMBL" id="GAA0728524.1"/>
    </source>
</evidence>
<dbReference type="PANTHER" id="PTHR30352:SF2">
    <property type="entry name" value="ANAEROBIC RIBONUCLEOSIDE-TRIPHOSPHATE REDUCTASE-ACTIVATING PROTEIN"/>
    <property type="match status" value="1"/>
</dbReference>
<dbReference type="Gene3D" id="3.20.20.70">
    <property type="entry name" value="Aldolase class I"/>
    <property type="match status" value="1"/>
</dbReference>
<dbReference type="PANTHER" id="PTHR30352">
    <property type="entry name" value="PYRUVATE FORMATE-LYASE-ACTIVATING ENZYME"/>
    <property type="match status" value="1"/>
</dbReference>
<comment type="cofactor">
    <cofactor evidence="1">
        <name>[4Fe-4S] cluster</name>
        <dbReference type="ChEBI" id="CHEBI:49883"/>
    </cofactor>
</comment>
<evidence type="ECO:0000256" key="10">
    <source>
        <dbReference type="ARBA" id="ARBA00023014"/>
    </source>
</evidence>
<keyword evidence="6" id="KW-0949">S-adenosyl-L-methionine</keyword>
<evidence type="ECO:0000256" key="5">
    <source>
        <dbReference type="ARBA" id="ARBA00022485"/>
    </source>
</evidence>
<organism evidence="13 14">
    <name type="scientific">Clostridium malenominatum</name>
    <dbReference type="NCBI Taxonomy" id="1539"/>
    <lineage>
        <taxon>Bacteria</taxon>
        <taxon>Bacillati</taxon>
        <taxon>Bacillota</taxon>
        <taxon>Clostridia</taxon>
        <taxon>Eubacteriales</taxon>
        <taxon>Clostridiaceae</taxon>
        <taxon>Clostridium</taxon>
    </lineage>
</organism>
<comment type="caution">
    <text evidence="13">The sequence shown here is derived from an EMBL/GenBank/DDBJ whole genome shotgun (WGS) entry which is preliminary data.</text>
</comment>
<keyword evidence="10" id="KW-0411">Iron-sulfur</keyword>
<evidence type="ECO:0000256" key="3">
    <source>
        <dbReference type="ARBA" id="ARBA00009777"/>
    </source>
</evidence>
<dbReference type="Proteomes" id="UP001500339">
    <property type="component" value="Unassembled WGS sequence"/>
</dbReference>
<keyword evidence="14" id="KW-1185">Reference proteome</keyword>